<evidence type="ECO:0000313" key="2">
    <source>
        <dbReference type="EMBL" id="KHG27606.1"/>
    </source>
</evidence>
<keyword evidence="2" id="KW-0808">Transferase</keyword>
<feature type="region of interest" description="Disordered" evidence="1">
    <location>
        <begin position="21"/>
        <end position="47"/>
    </location>
</feature>
<dbReference type="Proteomes" id="UP000032142">
    <property type="component" value="Unassembled WGS sequence"/>
</dbReference>
<organism evidence="2 3">
    <name type="scientific">Gossypium arboreum</name>
    <name type="common">Tree cotton</name>
    <name type="synonym">Gossypium nanking</name>
    <dbReference type="NCBI Taxonomy" id="29729"/>
    <lineage>
        <taxon>Eukaryota</taxon>
        <taxon>Viridiplantae</taxon>
        <taxon>Streptophyta</taxon>
        <taxon>Embryophyta</taxon>
        <taxon>Tracheophyta</taxon>
        <taxon>Spermatophyta</taxon>
        <taxon>Magnoliopsida</taxon>
        <taxon>eudicotyledons</taxon>
        <taxon>Gunneridae</taxon>
        <taxon>Pentapetalae</taxon>
        <taxon>rosids</taxon>
        <taxon>malvids</taxon>
        <taxon>Malvales</taxon>
        <taxon>Malvaceae</taxon>
        <taxon>Malvoideae</taxon>
        <taxon>Gossypium</taxon>
    </lineage>
</organism>
<name>A0A0B0PW15_GOSAR</name>
<gene>
    <name evidence="2" type="ORF">F383_34612</name>
</gene>
<keyword evidence="2" id="KW-0418">Kinase</keyword>
<dbReference type="GO" id="GO:0016301">
    <property type="term" value="F:kinase activity"/>
    <property type="evidence" value="ECO:0007669"/>
    <property type="project" value="UniProtKB-KW"/>
</dbReference>
<evidence type="ECO:0000313" key="3">
    <source>
        <dbReference type="Proteomes" id="UP000032142"/>
    </source>
</evidence>
<keyword evidence="3" id="KW-1185">Reference proteome</keyword>
<proteinExistence type="predicted"/>
<dbReference type="AlphaFoldDB" id="A0A0B0PW15"/>
<protein>
    <submittedName>
        <fullName evidence="2">Serine/threonine-protein kinase ppk24, mitochondrial</fullName>
    </submittedName>
</protein>
<dbReference type="EMBL" id="KN441756">
    <property type="protein sequence ID" value="KHG27606.1"/>
    <property type="molecule type" value="Genomic_DNA"/>
</dbReference>
<feature type="compositionally biased region" description="Basic residues" evidence="1">
    <location>
        <begin position="23"/>
        <end position="35"/>
    </location>
</feature>
<evidence type="ECO:0000256" key="1">
    <source>
        <dbReference type="SAM" id="MobiDB-lite"/>
    </source>
</evidence>
<sequence length="47" mass="5383">MLCCSHKLSSIRNICRYTQPPVGRKRLAPRSHNHRTHNDPSDISLVS</sequence>
<reference evidence="3" key="1">
    <citation type="submission" date="2014-09" db="EMBL/GenBank/DDBJ databases">
        <authorList>
            <person name="Mudge J."/>
            <person name="Ramaraj T."/>
            <person name="Lindquist I.E."/>
            <person name="Bharti A.K."/>
            <person name="Sundararajan A."/>
            <person name="Cameron C.T."/>
            <person name="Woodward J.E."/>
            <person name="May G.D."/>
            <person name="Brubaker C."/>
            <person name="Broadhvest J."/>
            <person name="Wilkins T.A."/>
        </authorList>
    </citation>
    <scope>NUCLEOTIDE SEQUENCE</scope>
    <source>
        <strain evidence="3">cv. AKA8401</strain>
    </source>
</reference>
<accession>A0A0B0PW15</accession>